<dbReference type="AlphaFoldDB" id="A0A0E3LSV4"/>
<dbReference type="RefSeq" id="WP_230628088.1">
    <property type="nucleotide sequence ID" value="NZ_CP009511.1"/>
</dbReference>
<evidence type="ECO:0000313" key="2">
    <source>
        <dbReference type="Proteomes" id="UP000033116"/>
    </source>
</evidence>
<dbReference type="HOGENOM" id="CLU_099397_0_0_2"/>
<name>A0A0E3LSV4_METMZ</name>
<protein>
    <submittedName>
        <fullName evidence="1">Uncharacterized protein</fullName>
    </submittedName>
</protein>
<sequence>MVSVGQELLNVPFGEMIKEMALAIAEGQMALDMNSVQVAQALAGTKLDAGSVVMYIEETTDADGNVTASDVVTNDQPMSLLTYGLEPRFYEFTESIIEVKMTITMMRESSTELTYGSEFKLTNESKVSGSMESGGLAKLLFGKSKGSIENTTTVAYTSTFNAKYSSKYSFKEEGTSLLRTTLRPVPAPERTIPRVTVKLAAPASPN</sequence>
<organism evidence="1 2">
    <name type="scientific">Methanosarcina mazei SarPi</name>
    <dbReference type="NCBI Taxonomy" id="1434115"/>
    <lineage>
        <taxon>Archaea</taxon>
        <taxon>Methanobacteriati</taxon>
        <taxon>Methanobacteriota</taxon>
        <taxon>Stenosarchaea group</taxon>
        <taxon>Methanomicrobia</taxon>
        <taxon>Methanosarcinales</taxon>
        <taxon>Methanosarcinaceae</taxon>
        <taxon>Methanosarcina</taxon>
    </lineage>
</organism>
<dbReference type="Proteomes" id="UP000033116">
    <property type="component" value="Chromosome"/>
</dbReference>
<proteinExistence type="predicted"/>
<dbReference type="EMBL" id="CP009511">
    <property type="protein sequence ID" value="AKB62426.1"/>
    <property type="molecule type" value="Genomic_DNA"/>
</dbReference>
<dbReference type="GeneID" id="24865716"/>
<evidence type="ECO:0000313" key="1">
    <source>
        <dbReference type="EMBL" id="AKB62426.1"/>
    </source>
</evidence>
<gene>
    <name evidence="1" type="ORF">MSMAP_2441</name>
</gene>
<dbReference type="PATRIC" id="fig|1434115.4.peg.3119"/>
<accession>A0A0E3LSV4</accession>
<reference evidence="1 2" key="1">
    <citation type="submission" date="2014-07" db="EMBL/GenBank/DDBJ databases">
        <title>Methanogenic archaea and the global carbon cycle.</title>
        <authorList>
            <person name="Henriksen J.R."/>
            <person name="Luke J."/>
            <person name="Reinhart S."/>
            <person name="Benedict M.N."/>
            <person name="Youngblut N.D."/>
            <person name="Metcalf M.E."/>
            <person name="Whitaker R.J."/>
            <person name="Metcalf W.W."/>
        </authorList>
    </citation>
    <scope>NUCLEOTIDE SEQUENCE [LARGE SCALE GENOMIC DNA]</scope>
    <source>
        <strain evidence="1 2">SarPi</strain>
    </source>
</reference>